<accession>A0ABN8EJ33</accession>
<organism evidence="1 2">
    <name type="scientific">Sinobacterium norvegicum</name>
    <dbReference type="NCBI Taxonomy" id="1641715"/>
    <lineage>
        <taxon>Bacteria</taxon>
        <taxon>Pseudomonadati</taxon>
        <taxon>Pseudomonadota</taxon>
        <taxon>Gammaproteobacteria</taxon>
        <taxon>Cellvibrionales</taxon>
        <taxon>Spongiibacteraceae</taxon>
        <taxon>Sinobacterium</taxon>
    </lineage>
</organism>
<evidence type="ECO:0000313" key="2">
    <source>
        <dbReference type="Proteomes" id="UP000838100"/>
    </source>
</evidence>
<dbReference type="EMBL" id="CAKLPX010000003">
    <property type="protein sequence ID" value="CAH0992414.1"/>
    <property type="molecule type" value="Genomic_DNA"/>
</dbReference>
<proteinExistence type="predicted"/>
<keyword evidence="2" id="KW-1185">Reference proteome</keyword>
<gene>
    <name evidence="1" type="ORF">SIN8267_02534</name>
</gene>
<name>A0ABN8EJ33_9GAMM</name>
<evidence type="ECO:0000313" key="1">
    <source>
        <dbReference type="EMBL" id="CAH0992414.1"/>
    </source>
</evidence>
<dbReference type="RefSeq" id="WP_237445102.1">
    <property type="nucleotide sequence ID" value="NZ_CAKLPX010000003.1"/>
</dbReference>
<sequence length="103" mass="11540">MNKELLKKKAISLELSLVQYSGSKDDILAVKSSIVKLIDRAKNELIDIPMDIGDVPGGYQWNNSGMSWPENIRNSYHDFRVEISGGLSDAAKEFLASRKEKNI</sequence>
<dbReference type="Proteomes" id="UP000838100">
    <property type="component" value="Unassembled WGS sequence"/>
</dbReference>
<protein>
    <submittedName>
        <fullName evidence="1">Uncharacterized protein</fullName>
    </submittedName>
</protein>
<reference evidence="1" key="1">
    <citation type="submission" date="2021-12" db="EMBL/GenBank/DDBJ databases">
        <authorList>
            <person name="Rodrigo-Torres L."/>
            <person name="Arahal R. D."/>
            <person name="Lucena T."/>
        </authorList>
    </citation>
    <scope>NUCLEOTIDE SEQUENCE</scope>
    <source>
        <strain evidence="1">CECT 8267</strain>
    </source>
</reference>
<comment type="caution">
    <text evidence="1">The sequence shown here is derived from an EMBL/GenBank/DDBJ whole genome shotgun (WGS) entry which is preliminary data.</text>
</comment>